<feature type="transmembrane region" description="Helical" evidence="1">
    <location>
        <begin position="33"/>
        <end position="51"/>
    </location>
</feature>
<accession>A0A1H8S7R7</accession>
<keyword evidence="1" id="KW-0472">Membrane</keyword>
<name>A0A1H8S7R7_9ACTN</name>
<evidence type="ECO:0000313" key="2">
    <source>
        <dbReference type="EMBL" id="SEO74434.1"/>
    </source>
</evidence>
<dbReference type="Proteomes" id="UP000182975">
    <property type="component" value="Unassembled WGS sequence"/>
</dbReference>
<protein>
    <submittedName>
        <fullName evidence="2">Uncharacterized protein</fullName>
    </submittedName>
</protein>
<evidence type="ECO:0000256" key="1">
    <source>
        <dbReference type="SAM" id="Phobius"/>
    </source>
</evidence>
<dbReference type="EMBL" id="FOEC01000005">
    <property type="protein sequence ID" value="SEO74434.1"/>
    <property type="molecule type" value="Genomic_DNA"/>
</dbReference>
<sequence>MQPPFPRLSAQFCGVQLAVRCEGADGVSAWGWGSGVAVLLLFVVGPFPAYIA</sequence>
<keyword evidence="1" id="KW-1133">Transmembrane helix</keyword>
<gene>
    <name evidence="2" type="ORF">SAMN02910314_01064</name>
</gene>
<proteinExistence type="predicted"/>
<evidence type="ECO:0000313" key="3">
    <source>
        <dbReference type="Proteomes" id="UP000182975"/>
    </source>
</evidence>
<dbReference type="AlphaFoldDB" id="A0A1H8S7R7"/>
<keyword evidence="1" id="KW-0812">Transmembrane</keyword>
<organism evidence="2 3">
    <name type="scientific">Denitrobacterium detoxificans</name>
    <dbReference type="NCBI Taxonomy" id="79604"/>
    <lineage>
        <taxon>Bacteria</taxon>
        <taxon>Bacillati</taxon>
        <taxon>Actinomycetota</taxon>
        <taxon>Coriobacteriia</taxon>
        <taxon>Eggerthellales</taxon>
        <taxon>Eggerthellaceae</taxon>
        <taxon>Denitrobacterium</taxon>
    </lineage>
</organism>
<keyword evidence="3" id="KW-1185">Reference proteome</keyword>
<reference evidence="3" key="1">
    <citation type="submission" date="2016-10" db="EMBL/GenBank/DDBJ databases">
        <authorList>
            <person name="Varghese N."/>
        </authorList>
    </citation>
    <scope>NUCLEOTIDE SEQUENCE [LARGE SCALE GENOMIC DNA]</scope>
    <source>
        <strain evidence="3">DSM 21843</strain>
    </source>
</reference>